<dbReference type="Gene3D" id="1.10.260.40">
    <property type="entry name" value="lambda repressor-like DNA-binding domains"/>
    <property type="match status" value="1"/>
</dbReference>
<evidence type="ECO:0000313" key="4">
    <source>
        <dbReference type="Proteomes" id="UP001154322"/>
    </source>
</evidence>
<protein>
    <submittedName>
        <fullName evidence="3">Helix-turn-helix domain-containing protein</fullName>
    </submittedName>
</protein>
<sequence length="178" mass="19710">MSIGKILKELRGKRSLREIERESGVSHTYLSSLEKGRDPRTGKERKPTPDTLKKLAHVYSVPYERLMSAAGYMELEEGPSVPGHENGESPHPAMQTDGADGADGAGWNYRAGGNKLAPRGVKEKKPFYELTEVLNGAVAVHYSGQPLSREDRERVLAMLEVLFPGRRPATDAPKEEER</sequence>
<evidence type="ECO:0000313" key="3">
    <source>
        <dbReference type="EMBL" id="CAH8247250.1"/>
    </source>
</evidence>
<dbReference type="EMBL" id="CALYLO010000006">
    <property type="protein sequence ID" value="CAH8247250.1"/>
    <property type="molecule type" value="Genomic_DNA"/>
</dbReference>
<dbReference type="Pfam" id="PF01381">
    <property type="entry name" value="HTH_3"/>
    <property type="match status" value="1"/>
</dbReference>
<dbReference type="Proteomes" id="UP001154322">
    <property type="component" value="Unassembled WGS sequence"/>
</dbReference>
<dbReference type="RefSeq" id="WP_213431063.1">
    <property type="nucleotide sequence ID" value="NZ_AP031286.1"/>
</dbReference>
<accession>A0ABN8U863</accession>
<dbReference type="InterPro" id="IPR001387">
    <property type="entry name" value="Cro/C1-type_HTH"/>
</dbReference>
<feature type="domain" description="HTH cro/C1-type" evidence="2">
    <location>
        <begin position="7"/>
        <end position="66"/>
    </location>
</feature>
<name>A0ABN8U863_9BACL</name>
<gene>
    <name evidence="3" type="ORF">WJ0W_004484</name>
</gene>
<keyword evidence="4" id="KW-1185">Reference proteome</keyword>
<dbReference type="CDD" id="cd00093">
    <property type="entry name" value="HTH_XRE"/>
    <property type="match status" value="1"/>
</dbReference>
<evidence type="ECO:0000259" key="2">
    <source>
        <dbReference type="PROSITE" id="PS50943"/>
    </source>
</evidence>
<feature type="region of interest" description="Disordered" evidence="1">
    <location>
        <begin position="22"/>
        <end position="53"/>
    </location>
</feature>
<feature type="region of interest" description="Disordered" evidence="1">
    <location>
        <begin position="76"/>
        <end position="118"/>
    </location>
</feature>
<feature type="compositionally biased region" description="Basic and acidic residues" evidence="1">
    <location>
        <begin position="34"/>
        <end position="53"/>
    </location>
</feature>
<dbReference type="SUPFAM" id="SSF47413">
    <property type="entry name" value="lambda repressor-like DNA-binding domains"/>
    <property type="match status" value="1"/>
</dbReference>
<comment type="caution">
    <text evidence="3">The sequence shown here is derived from an EMBL/GenBank/DDBJ whole genome shotgun (WGS) entry which is preliminary data.</text>
</comment>
<dbReference type="PROSITE" id="PS50943">
    <property type="entry name" value="HTH_CROC1"/>
    <property type="match status" value="1"/>
</dbReference>
<evidence type="ECO:0000256" key="1">
    <source>
        <dbReference type="SAM" id="MobiDB-lite"/>
    </source>
</evidence>
<organism evidence="3 4">
    <name type="scientific">Paenibacillus melissococcoides</name>
    <dbReference type="NCBI Taxonomy" id="2912268"/>
    <lineage>
        <taxon>Bacteria</taxon>
        <taxon>Bacillati</taxon>
        <taxon>Bacillota</taxon>
        <taxon>Bacilli</taxon>
        <taxon>Bacillales</taxon>
        <taxon>Paenibacillaceae</taxon>
        <taxon>Paenibacillus</taxon>
    </lineage>
</organism>
<dbReference type="SMART" id="SM00530">
    <property type="entry name" value="HTH_XRE"/>
    <property type="match status" value="1"/>
</dbReference>
<dbReference type="InterPro" id="IPR010982">
    <property type="entry name" value="Lambda_DNA-bd_dom_sf"/>
</dbReference>
<proteinExistence type="predicted"/>
<reference evidence="3" key="1">
    <citation type="submission" date="2022-06" db="EMBL/GenBank/DDBJ databases">
        <authorList>
            <person name="Dietemann V."/>
            <person name="Ory F."/>
            <person name="Dainat B."/>
            <person name="Oberhansli S."/>
        </authorList>
    </citation>
    <scope>NUCLEOTIDE SEQUENCE</scope>
    <source>
        <strain evidence="3">Ena-SAMPLE-TAB-26-04-2022-14:26:32:270-5432</strain>
    </source>
</reference>